<name>A0A9P8C0S9_9HELO</name>
<dbReference type="OrthoDB" id="3598835at2759"/>
<dbReference type="Proteomes" id="UP000824998">
    <property type="component" value="Unassembled WGS sequence"/>
</dbReference>
<feature type="region of interest" description="Disordered" evidence="1">
    <location>
        <begin position="19"/>
        <end position="54"/>
    </location>
</feature>
<feature type="region of interest" description="Disordered" evidence="1">
    <location>
        <begin position="161"/>
        <end position="191"/>
    </location>
</feature>
<proteinExistence type="predicted"/>
<keyword evidence="3" id="KW-1185">Reference proteome</keyword>
<feature type="region of interest" description="Disordered" evidence="1">
    <location>
        <begin position="435"/>
        <end position="469"/>
    </location>
</feature>
<feature type="compositionally biased region" description="Polar residues" evidence="1">
    <location>
        <begin position="450"/>
        <end position="469"/>
    </location>
</feature>
<evidence type="ECO:0000256" key="1">
    <source>
        <dbReference type="SAM" id="MobiDB-lite"/>
    </source>
</evidence>
<gene>
    <name evidence="2" type="ORF">BJ875DRAFT_507856</name>
</gene>
<comment type="caution">
    <text evidence="2">The sequence shown here is derived from an EMBL/GenBank/DDBJ whole genome shotgun (WGS) entry which is preliminary data.</text>
</comment>
<sequence length="469" mass="52946">MILMVDKFRSKARLRKPRILVFASPPRKRPPQELSQPPSKRQKPKYPRGSQPPTSFWDNLSKLWLTKRALKEFDRRNTQLTSSVRHSLSRQAHRQVTRQSIAKWKQKEENWEPTEAAANFLARCSTGRLEEIKLLTRHGGQDLSDLRGYQKPICPLYRIMSSSQSSSRGGNRNSIVNPNTKTCTPTTTRKTRPYDRNFQQALTDGGLCYEYPDGRVPAKPKNWEEVNQRLIQPRPSLSLSNFSEEAHIQFVMESMIPIIEGAIKDASCVSGGIPFTNLDPLTDSTLVPGNPDRYYGARPEQLNQQTRTELSNQIIPSTQGDLPIAPNFFLTGKGPDGSAAVAGRQASYDGALGARGIQSLQSHGQDEPSINNNKYTITSIYHNGQLKMYTSHRGQPDTPRSRPEYYMTQIKCYALTSDLDTFRRGATAFRNARDWAKEQRDEAIRRANKRTSVSNSHATSGPTTQPRGK</sequence>
<reference evidence="2" key="1">
    <citation type="journal article" date="2021" name="IMA Fungus">
        <title>Genomic characterization of three marine fungi, including Emericellopsis atlantica sp. nov. with signatures of a generalist lifestyle and marine biomass degradation.</title>
        <authorList>
            <person name="Hagestad O.C."/>
            <person name="Hou L."/>
            <person name="Andersen J.H."/>
            <person name="Hansen E.H."/>
            <person name="Altermark B."/>
            <person name="Li C."/>
            <person name="Kuhnert E."/>
            <person name="Cox R.J."/>
            <person name="Crous P.W."/>
            <person name="Spatafora J.W."/>
            <person name="Lail K."/>
            <person name="Amirebrahimi M."/>
            <person name="Lipzen A."/>
            <person name="Pangilinan J."/>
            <person name="Andreopoulos W."/>
            <person name="Hayes R.D."/>
            <person name="Ng V."/>
            <person name="Grigoriev I.V."/>
            <person name="Jackson S.A."/>
            <person name="Sutton T.D.S."/>
            <person name="Dobson A.D.W."/>
            <person name="Rama T."/>
        </authorList>
    </citation>
    <scope>NUCLEOTIDE SEQUENCE</scope>
    <source>
        <strain evidence="2">TRa018bII</strain>
    </source>
</reference>
<accession>A0A9P8C0S9</accession>
<dbReference type="AlphaFoldDB" id="A0A9P8C0S9"/>
<organism evidence="2 3">
    <name type="scientific">Amylocarpus encephaloides</name>
    <dbReference type="NCBI Taxonomy" id="45428"/>
    <lineage>
        <taxon>Eukaryota</taxon>
        <taxon>Fungi</taxon>
        <taxon>Dikarya</taxon>
        <taxon>Ascomycota</taxon>
        <taxon>Pezizomycotina</taxon>
        <taxon>Leotiomycetes</taxon>
        <taxon>Helotiales</taxon>
        <taxon>Helotiales incertae sedis</taxon>
        <taxon>Amylocarpus</taxon>
    </lineage>
</organism>
<protein>
    <submittedName>
        <fullName evidence="2">Uncharacterized protein</fullName>
    </submittedName>
</protein>
<evidence type="ECO:0000313" key="3">
    <source>
        <dbReference type="Proteomes" id="UP000824998"/>
    </source>
</evidence>
<feature type="compositionally biased region" description="Low complexity" evidence="1">
    <location>
        <begin position="161"/>
        <end position="188"/>
    </location>
</feature>
<dbReference type="EMBL" id="MU251752">
    <property type="protein sequence ID" value="KAG9229574.1"/>
    <property type="molecule type" value="Genomic_DNA"/>
</dbReference>
<feature type="compositionally biased region" description="Basic and acidic residues" evidence="1">
    <location>
        <begin position="435"/>
        <end position="445"/>
    </location>
</feature>
<evidence type="ECO:0000313" key="2">
    <source>
        <dbReference type="EMBL" id="KAG9229574.1"/>
    </source>
</evidence>